<dbReference type="InterPro" id="IPR011723">
    <property type="entry name" value="Znf/thioredoxin_put"/>
</dbReference>
<dbReference type="AlphaFoldDB" id="A0A401FXR6"/>
<evidence type="ECO:0000256" key="1">
    <source>
        <dbReference type="ARBA" id="ARBA00022490"/>
    </source>
</evidence>
<evidence type="ECO:0000256" key="4">
    <source>
        <dbReference type="ARBA" id="ARBA00022960"/>
    </source>
</evidence>
<dbReference type="InterPro" id="IPR004753">
    <property type="entry name" value="MreB"/>
</dbReference>
<dbReference type="InterPro" id="IPR056546">
    <property type="entry name" value="MreB_MamK-like"/>
</dbReference>
<keyword evidence="2 6" id="KW-0547">Nucleotide-binding</keyword>
<accession>A0A401FXR6</accession>
<evidence type="ECO:0000256" key="6">
    <source>
        <dbReference type="HAMAP-Rule" id="MF_02207"/>
    </source>
</evidence>
<proteinExistence type="inferred from homology"/>
<keyword evidence="4 6" id="KW-0133">Cell shape</keyword>
<dbReference type="NCBIfam" id="TIGR02098">
    <property type="entry name" value="MJ0042_CXXC"/>
    <property type="match status" value="1"/>
</dbReference>
<dbReference type="Pfam" id="PF13717">
    <property type="entry name" value="Zn_ribbon_4"/>
    <property type="match status" value="1"/>
</dbReference>
<evidence type="ECO:0000259" key="8">
    <source>
        <dbReference type="Pfam" id="PF13717"/>
    </source>
</evidence>
<feature type="binding site" evidence="6">
    <location>
        <begin position="410"/>
        <end position="413"/>
    </location>
    <ligand>
        <name>ATP</name>
        <dbReference type="ChEBI" id="CHEBI:30616"/>
    </ligand>
</feature>
<reference evidence="10" key="2">
    <citation type="submission" date="2019-01" db="EMBL/GenBank/DDBJ databases">
        <title>Genome sequence of Desulfonema ishimotonii strain Tokyo 01.</title>
        <authorList>
            <person name="Fukui M."/>
        </authorList>
    </citation>
    <scope>NUCLEOTIDE SEQUENCE [LARGE SCALE GENOMIC DNA]</scope>
    <source>
        <strain evidence="10">Tokyo 01</strain>
    </source>
</reference>
<keyword evidence="1 6" id="KW-0963">Cytoplasm</keyword>
<dbReference type="InterPro" id="IPR043129">
    <property type="entry name" value="ATPase_NBD"/>
</dbReference>
<comment type="subunit">
    <text evidence="6">Forms polymers.</text>
</comment>
<dbReference type="PRINTS" id="PR01652">
    <property type="entry name" value="SHAPEPROTEIN"/>
</dbReference>
<comment type="similarity">
    <text evidence="5 6">Belongs to the FtsA/MreB family.</text>
</comment>
<feature type="binding site" evidence="6">
    <location>
        <begin position="281"/>
        <end position="283"/>
    </location>
    <ligand>
        <name>ATP</name>
        <dbReference type="ChEBI" id="CHEBI:30616"/>
    </ligand>
</feature>
<evidence type="ECO:0000256" key="3">
    <source>
        <dbReference type="ARBA" id="ARBA00022840"/>
    </source>
</evidence>
<organism evidence="9 10">
    <name type="scientific">Desulfonema ishimotonii</name>
    <dbReference type="NCBI Taxonomy" id="45657"/>
    <lineage>
        <taxon>Bacteria</taxon>
        <taxon>Pseudomonadati</taxon>
        <taxon>Thermodesulfobacteriota</taxon>
        <taxon>Desulfobacteria</taxon>
        <taxon>Desulfobacterales</taxon>
        <taxon>Desulfococcaceae</taxon>
        <taxon>Desulfonema</taxon>
    </lineage>
</organism>
<comment type="caution">
    <text evidence="9">The sequence shown here is derived from an EMBL/GenBank/DDBJ whole genome shotgun (WGS) entry which is preliminary data.</text>
</comment>
<reference evidence="10" key="1">
    <citation type="submission" date="2017-11" db="EMBL/GenBank/DDBJ databases">
        <authorList>
            <person name="Watanabe M."/>
            <person name="Kojima H."/>
        </authorList>
    </citation>
    <scope>NUCLEOTIDE SEQUENCE [LARGE SCALE GENOMIC DNA]</scope>
    <source>
        <strain evidence="10">Tokyo 01</strain>
    </source>
</reference>
<comment type="function">
    <text evidence="6">Forms membrane-associated dynamic filaments that are essential for cell shape determination. Acts by regulating cell wall synthesis and cell elongation, and thus cell shape. A feedback loop between cell geometry and MreB localization may maintain elongated cell shape by targeting cell wall growth to regions of negative cell wall curvature.</text>
</comment>
<dbReference type="GO" id="GO:0008360">
    <property type="term" value="P:regulation of cell shape"/>
    <property type="evidence" value="ECO:0007669"/>
    <property type="project" value="UniProtKB-UniRule"/>
</dbReference>
<evidence type="ECO:0000256" key="5">
    <source>
        <dbReference type="ARBA" id="ARBA00023458"/>
    </source>
</evidence>
<dbReference type="HAMAP" id="MF_02207">
    <property type="entry name" value="MreB"/>
    <property type="match status" value="1"/>
</dbReference>
<gene>
    <name evidence="6" type="primary">mreB</name>
    <name evidence="9" type="ORF">DENIS_2764</name>
</gene>
<evidence type="ECO:0000256" key="7">
    <source>
        <dbReference type="SAM" id="MobiDB-lite"/>
    </source>
</evidence>
<protein>
    <recommendedName>
        <fullName evidence="6">Cell shape-determining protein MreB</fullName>
    </recommendedName>
</protein>
<feature type="binding site" evidence="6">
    <location>
        <begin position="329"/>
        <end position="332"/>
    </location>
    <ligand>
        <name>ATP</name>
        <dbReference type="ChEBI" id="CHEBI:30616"/>
    </ligand>
</feature>
<dbReference type="Proteomes" id="UP000288096">
    <property type="component" value="Unassembled WGS sequence"/>
</dbReference>
<dbReference type="NCBIfam" id="TIGR00904">
    <property type="entry name" value="mreB"/>
    <property type="match status" value="1"/>
</dbReference>
<evidence type="ECO:0000313" key="9">
    <source>
        <dbReference type="EMBL" id="GBC61802.1"/>
    </source>
</evidence>
<feature type="region of interest" description="Disordered" evidence="7">
    <location>
        <begin position="91"/>
        <end position="112"/>
    </location>
</feature>
<dbReference type="CDD" id="cd10225">
    <property type="entry name" value="ASKHA_NBD_MreB-like"/>
    <property type="match status" value="1"/>
</dbReference>
<feature type="domain" description="Zinc finger/thioredoxin putative" evidence="8">
    <location>
        <begin position="1"/>
        <end position="35"/>
    </location>
</feature>
<dbReference type="Pfam" id="PF06723">
    <property type="entry name" value="MreB_Mbl"/>
    <property type="match status" value="1"/>
</dbReference>
<dbReference type="EMBL" id="BEXT01000001">
    <property type="protein sequence ID" value="GBC61802.1"/>
    <property type="molecule type" value="Genomic_DNA"/>
</dbReference>
<dbReference type="GO" id="GO:0005737">
    <property type="term" value="C:cytoplasm"/>
    <property type="evidence" value="ECO:0007669"/>
    <property type="project" value="UniProtKB-SubCell"/>
</dbReference>
<feature type="compositionally biased region" description="Low complexity" evidence="7">
    <location>
        <begin position="99"/>
        <end position="111"/>
    </location>
</feature>
<dbReference type="GO" id="GO:0000902">
    <property type="term" value="P:cell morphogenesis"/>
    <property type="evidence" value="ECO:0007669"/>
    <property type="project" value="InterPro"/>
</dbReference>
<evidence type="ECO:0000313" key="10">
    <source>
        <dbReference type="Proteomes" id="UP000288096"/>
    </source>
</evidence>
<dbReference type="PANTHER" id="PTHR42749">
    <property type="entry name" value="CELL SHAPE-DETERMINING PROTEIN MREB"/>
    <property type="match status" value="1"/>
</dbReference>
<dbReference type="SUPFAM" id="SSF53067">
    <property type="entry name" value="Actin-like ATPase domain"/>
    <property type="match status" value="2"/>
</dbReference>
<keyword evidence="10" id="KW-1185">Reference proteome</keyword>
<sequence>MNIRCPECKTRYRVDDEKISGKTVYARCARCQTRFAIKKNRHGQKPPCSDAPQTLFCNRCGQKSDRRFAVNGKPVCEKCYKTLSTRKREKPVSEYCMPRKSQNQKNSSNRNGSGGIFGMIGKMFSNDMAIDLGTANTLVYIRKKGIVLNEASVVALRTDARYEKSVIAVGCEAKEMMGKTPHNITAVRPMRDGVIADFETTGIMLQHFIRKARRGRNIFKPRMLIAIPSGITPVEKRAVREAAEQAGARSVSLIEEPMAAAIGADLPVADPICNMVVDIGGGTTEVATISLAGVVSGKSVKIAGDRMDDAIMRYIRKKYNFIIGERTAEFVKMTIGNACPDPRNPESMEVKGWNIISGEPKIFSVNALEIREAIGEQLDAIVEAVKIVLDRTPQELTANVIDRGILLTGGGALLKRLDRFLMEKSGLPVTVADDPLSTIVLGSGKAMISPDIFSRVVVS</sequence>
<dbReference type="GO" id="GO:0005524">
    <property type="term" value="F:ATP binding"/>
    <property type="evidence" value="ECO:0007669"/>
    <property type="project" value="UniProtKB-KW"/>
</dbReference>
<dbReference type="OrthoDB" id="9768127at2"/>
<keyword evidence="3 6" id="KW-0067">ATP-binding</keyword>
<dbReference type="NCBIfam" id="NF010539">
    <property type="entry name" value="PRK13927.1"/>
    <property type="match status" value="1"/>
</dbReference>
<name>A0A401FXR6_9BACT</name>
<dbReference type="Gene3D" id="3.30.420.40">
    <property type="match status" value="3"/>
</dbReference>
<evidence type="ECO:0000256" key="2">
    <source>
        <dbReference type="ARBA" id="ARBA00022741"/>
    </source>
</evidence>
<comment type="subcellular location">
    <subcellularLocation>
        <location evidence="6">Cytoplasm</location>
    </subcellularLocation>
    <text evidence="6">Membrane-associated.</text>
</comment>
<dbReference type="PANTHER" id="PTHR42749:SF1">
    <property type="entry name" value="CELL SHAPE-DETERMINING PROTEIN MREB"/>
    <property type="match status" value="1"/>
</dbReference>
<feature type="binding site" evidence="6">
    <location>
        <begin position="134"/>
        <end position="136"/>
    </location>
    <ligand>
        <name>ATP</name>
        <dbReference type="ChEBI" id="CHEBI:30616"/>
    </ligand>
</feature>